<evidence type="ECO:0000313" key="2">
    <source>
        <dbReference type="EMBL" id="PZF71638.1"/>
    </source>
</evidence>
<comment type="caution">
    <text evidence="2">The sequence shown here is derived from an EMBL/GenBank/DDBJ whole genome shotgun (WGS) entry which is preliminary data.</text>
</comment>
<gene>
    <name evidence="2" type="ORF">DN068_16330</name>
</gene>
<proteinExistence type="predicted"/>
<feature type="chain" id="PRO_5015924155" evidence="1">
    <location>
        <begin position="22"/>
        <end position="230"/>
    </location>
</feature>
<evidence type="ECO:0000313" key="3">
    <source>
        <dbReference type="Proteomes" id="UP000248745"/>
    </source>
</evidence>
<sequence>MKKLLLLVPFLAMSGKMIAQKATVVAAFEKYNIDQTILDPSIKKTPDDLSYDYKYTSTANEKQKVTTAKYDPTKPVGNRWILTAVEGKVPTDADIKKFNKDHSKPVPNGSKIDEASMKVEKETPDQLVISYKLDPTGLPSEASFLKDCRNYLTINLQTKRLEQLQTLNEKPVKIKIFNASKLDLVIKYNYNEEMKRYLPQSEDLNLIVKFLGQEAPMETLSEYSNFAKTN</sequence>
<keyword evidence="1" id="KW-0732">Signal</keyword>
<dbReference type="AlphaFoldDB" id="A0A2W2AVC1"/>
<name>A0A2W2AVC1_9BACT</name>
<dbReference type="Proteomes" id="UP000248745">
    <property type="component" value="Unassembled WGS sequence"/>
</dbReference>
<dbReference type="OrthoDB" id="1494413at2"/>
<protein>
    <submittedName>
        <fullName evidence="2">Uncharacterized protein</fullName>
    </submittedName>
</protein>
<organism evidence="2 3">
    <name type="scientific">Taibaiella soli</name>
    <dbReference type="NCBI Taxonomy" id="1649169"/>
    <lineage>
        <taxon>Bacteria</taxon>
        <taxon>Pseudomonadati</taxon>
        <taxon>Bacteroidota</taxon>
        <taxon>Chitinophagia</taxon>
        <taxon>Chitinophagales</taxon>
        <taxon>Chitinophagaceae</taxon>
        <taxon>Taibaiella</taxon>
    </lineage>
</organism>
<keyword evidence="3" id="KW-1185">Reference proteome</keyword>
<accession>A0A2W2AVC1</accession>
<evidence type="ECO:0000256" key="1">
    <source>
        <dbReference type="SAM" id="SignalP"/>
    </source>
</evidence>
<dbReference type="EMBL" id="QKTW01000022">
    <property type="protein sequence ID" value="PZF71638.1"/>
    <property type="molecule type" value="Genomic_DNA"/>
</dbReference>
<dbReference type="RefSeq" id="WP_111000012.1">
    <property type="nucleotide sequence ID" value="NZ_QKTW01000022.1"/>
</dbReference>
<reference evidence="2 3" key="1">
    <citation type="submission" date="2018-06" db="EMBL/GenBank/DDBJ databases">
        <title>Mucibacter soli gen. nov., sp. nov., a new member of the family Chitinophagaceae producing mucin.</title>
        <authorList>
            <person name="Kim M.-K."/>
            <person name="Park S."/>
            <person name="Kim T.-S."/>
            <person name="Joung Y."/>
            <person name="Han J.-H."/>
            <person name="Kim S.B."/>
        </authorList>
    </citation>
    <scope>NUCLEOTIDE SEQUENCE [LARGE SCALE GENOMIC DNA]</scope>
    <source>
        <strain evidence="2 3">R1-15</strain>
    </source>
</reference>
<feature type="signal peptide" evidence="1">
    <location>
        <begin position="1"/>
        <end position="21"/>
    </location>
</feature>